<sequence>MESKSTPRAEASEERQSSLYQAIMTPINFISFILSLYLVDSHYHVKRMQEHSERYGRIPSWLLPSWLDRLLFRPQPYGWVGQKSTNGPNSAKPERWYFHTKQRKLMRLEAADAFEMRRPVILTMSVVAICAIWAFWRLSQGVLAWSSSRNS</sequence>
<gene>
    <name evidence="1" type="ORF">F4821DRAFT_252680</name>
</gene>
<evidence type="ECO:0000313" key="1">
    <source>
        <dbReference type="EMBL" id="KAI6093678.1"/>
    </source>
</evidence>
<accession>A0ACC0DM46</accession>
<evidence type="ECO:0000313" key="2">
    <source>
        <dbReference type="Proteomes" id="UP001497680"/>
    </source>
</evidence>
<comment type="caution">
    <text evidence="1">The sequence shown here is derived from an EMBL/GenBank/DDBJ whole genome shotgun (WGS) entry which is preliminary data.</text>
</comment>
<proteinExistence type="predicted"/>
<name>A0ACC0DM46_9PEZI</name>
<dbReference type="EMBL" id="MU394280">
    <property type="protein sequence ID" value="KAI6093678.1"/>
    <property type="molecule type" value="Genomic_DNA"/>
</dbReference>
<keyword evidence="2" id="KW-1185">Reference proteome</keyword>
<reference evidence="1 2" key="1">
    <citation type="journal article" date="2022" name="New Phytol.">
        <title>Ecological generalism drives hyperdiversity of secondary metabolite gene clusters in xylarialean endophytes.</title>
        <authorList>
            <person name="Franco M.E.E."/>
            <person name="Wisecaver J.H."/>
            <person name="Arnold A.E."/>
            <person name="Ju Y.M."/>
            <person name="Slot J.C."/>
            <person name="Ahrendt S."/>
            <person name="Moore L.P."/>
            <person name="Eastman K.E."/>
            <person name="Scott K."/>
            <person name="Konkel Z."/>
            <person name="Mondo S.J."/>
            <person name="Kuo A."/>
            <person name="Hayes R.D."/>
            <person name="Haridas S."/>
            <person name="Andreopoulos B."/>
            <person name="Riley R."/>
            <person name="LaButti K."/>
            <person name="Pangilinan J."/>
            <person name="Lipzen A."/>
            <person name="Amirebrahimi M."/>
            <person name="Yan J."/>
            <person name="Adam C."/>
            <person name="Keymanesh K."/>
            <person name="Ng V."/>
            <person name="Louie K."/>
            <person name="Northen T."/>
            <person name="Drula E."/>
            <person name="Henrissat B."/>
            <person name="Hsieh H.M."/>
            <person name="Youens-Clark K."/>
            <person name="Lutzoni F."/>
            <person name="Miadlikowska J."/>
            <person name="Eastwood D.C."/>
            <person name="Hamelin R.C."/>
            <person name="Grigoriev I.V."/>
            <person name="U'Ren J.M."/>
        </authorList>
    </citation>
    <scope>NUCLEOTIDE SEQUENCE [LARGE SCALE GENOMIC DNA]</scope>
    <source>
        <strain evidence="1 2">ER1909</strain>
    </source>
</reference>
<organism evidence="1 2">
    <name type="scientific">Hypoxylon rubiginosum</name>
    <dbReference type="NCBI Taxonomy" id="110542"/>
    <lineage>
        <taxon>Eukaryota</taxon>
        <taxon>Fungi</taxon>
        <taxon>Dikarya</taxon>
        <taxon>Ascomycota</taxon>
        <taxon>Pezizomycotina</taxon>
        <taxon>Sordariomycetes</taxon>
        <taxon>Xylariomycetidae</taxon>
        <taxon>Xylariales</taxon>
        <taxon>Hypoxylaceae</taxon>
        <taxon>Hypoxylon</taxon>
    </lineage>
</organism>
<protein>
    <submittedName>
        <fullName evidence="1">Uncharacterized protein</fullName>
    </submittedName>
</protein>
<dbReference type="Proteomes" id="UP001497680">
    <property type="component" value="Unassembled WGS sequence"/>
</dbReference>